<keyword evidence="3" id="KW-1185">Reference proteome</keyword>
<feature type="signal peptide" evidence="1">
    <location>
        <begin position="1"/>
        <end position="21"/>
    </location>
</feature>
<sequence length="419" mass="43372">MVKKTLAVALGAMLMAGSAAAVEVNQGGKGDLLIAPLFMVKNGWQSELKVINTSVTDSAVAKVVFHAPGRSDEVLDFLIFLSPGDVWTGSVVENADGSVGVTSADASSITVANAGGCPAATGTSGFRPTEAKFTLPVSAGYVNIFESRMLRGLPVNADGTVSKSAILSAYSAACLANTAIETDDTDNVLTGSVTMSNPLNGNKLTLGMTALADYDNLAYLTVGGLTTFATNAANSSKQQVEDALWASNFAVPYNVSAGNMSFATVTFPTKETFNLSAGSQYAPFFPAINNVAADVGTAVPVGYDIRDEEEHKVGTVGCAFSPCTPDKTVSLPREVNIIQFIAGAGESNAGQVYTSSFTKGWANVAIATDVSDTRSTANYNNFGQSGAPALTTYIHWDMTGGSLQGTWQYAAKTYAPAAN</sequence>
<accession>A0ABV9Q7P6</accession>
<organism evidence="2 3">
    <name type="scientific">Giesbergeria sinuosa</name>
    <dbReference type="NCBI Taxonomy" id="80883"/>
    <lineage>
        <taxon>Bacteria</taxon>
        <taxon>Pseudomonadati</taxon>
        <taxon>Pseudomonadota</taxon>
        <taxon>Betaproteobacteria</taxon>
        <taxon>Burkholderiales</taxon>
        <taxon>Comamonadaceae</taxon>
        <taxon>Giesbergeria</taxon>
    </lineage>
</organism>
<evidence type="ECO:0000256" key="1">
    <source>
        <dbReference type="SAM" id="SignalP"/>
    </source>
</evidence>
<evidence type="ECO:0008006" key="4">
    <source>
        <dbReference type="Google" id="ProtNLM"/>
    </source>
</evidence>
<dbReference type="EMBL" id="JBHSHJ010000001">
    <property type="protein sequence ID" value="MFC4787526.1"/>
    <property type="molecule type" value="Genomic_DNA"/>
</dbReference>
<proteinExistence type="predicted"/>
<comment type="caution">
    <text evidence="2">The sequence shown here is derived from an EMBL/GenBank/DDBJ whole genome shotgun (WGS) entry which is preliminary data.</text>
</comment>
<dbReference type="RefSeq" id="WP_382429059.1">
    <property type="nucleotide sequence ID" value="NZ_JBHSHJ010000001.1"/>
</dbReference>
<feature type="chain" id="PRO_5047146344" description="Cell surface protein" evidence="1">
    <location>
        <begin position="22"/>
        <end position="419"/>
    </location>
</feature>
<evidence type="ECO:0000313" key="2">
    <source>
        <dbReference type="EMBL" id="MFC4787526.1"/>
    </source>
</evidence>
<name>A0ABV9Q7P6_9BURK</name>
<keyword evidence="1" id="KW-0732">Signal</keyword>
<dbReference type="Proteomes" id="UP001596001">
    <property type="component" value="Unassembled WGS sequence"/>
</dbReference>
<reference evidence="3" key="1">
    <citation type="journal article" date="2019" name="Int. J. Syst. Evol. Microbiol.">
        <title>The Global Catalogue of Microorganisms (GCM) 10K type strain sequencing project: providing services to taxonomists for standard genome sequencing and annotation.</title>
        <authorList>
            <consortium name="The Broad Institute Genomics Platform"/>
            <consortium name="The Broad Institute Genome Sequencing Center for Infectious Disease"/>
            <person name="Wu L."/>
            <person name="Ma J."/>
        </authorList>
    </citation>
    <scope>NUCLEOTIDE SEQUENCE [LARGE SCALE GENOMIC DNA]</scope>
    <source>
        <strain evidence="3">CCUG 49452</strain>
    </source>
</reference>
<protein>
    <recommendedName>
        <fullName evidence="4">Cell surface protein</fullName>
    </recommendedName>
</protein>
<evidence type="ECO:0000313" key="3">
    <source>
        <dbReference type="Proteomes" id="UP001596001"/>
    </source>
</evidence>
<gene>
    <name evidence="2" type="ORF">ACFO6X_00760</name>
</gene>